<dbReference type="Pfam" id="PF00691">
    <property type="entry name" value="OmpA"/>
    <property type="match status" value="1"/>
</dbReference>
<comment type="caution">
    <text evidence="4">The sequence shown here is derived from an EMBL/GenBank/DDBJ whole genome shotgun (WGS) entry which is preliminary data.</text>
</comment>
<dbReference type="PRINTS" id="PR01023">
    <property type="entry name" value="NAFLGMOTY"/>
</dbReference>
<organism evidence="4 5">
    <name type="scientific">Mesobacterium hydrothermale</name>
    <dbReference type="NCBI Taxonomy" id="3111907"/>
    <lineage>
        <taxon>Bacteria</taxon>
        <taxon>Pseudomonadati</taxon>
        <taxon>Pseudomonadota</taxon>
        <taxon>Alphaproteobacteria</taxon>
        <taxon>Rhodobacterales</taxon>
        <taxon>Roseobacteraceae</taxon>
        <taxon>Mesobacterium</taxon>
    </lineage>
</organism>
<dbReference type="RefSeq" id="WP_326295706.1">
    <property type="nucleotide sequence ID" value="NZ_JAYLLH010000002.1"/>
</dbReference>
<feature type="domain" description="OmpA-like" evidence="3">
    <location>
        <begin position="504"/>
        <end position="624"/>
    </location>
</feature>
<reference evidence="4 5" key="1">
    <citation type="submission" date="2024-01" db="EMBL/GenBank/DDBJ databases">
        <title>Mesobacterium rodlantinim sp. nov., isolated from shallow sea hydrothermal systems off Kueishantao Island.</title>
        <authorList>
            <person name="Su Z."/>
            <person name="Tang K."/>
        </authorList>
    </citation>
    <scope>NUCLEOTIDE SEQUENCE [LARGE SCALE GENOMIC DNA]</scope>
    <source>
        <strain evidence="4 5">TK19101</strain>
    </source>
</reference>
<feature type="domain" description="BON" evidence="2">
    <location>
        <begin position="1"/>
        <end position="51"/>
    </location>
</feature>
<accession>A0ABU6HEK0</accession>
<evidence type="ECO:0000256" key="1">
    <source>
        <dbReference type="PROSITE-ProRule" id="PRU00473"/>
    </source>
</evidence>
<evidence type="ECO:0000313" key="4">
    <source>
        <dbReference type="EMBL" id="MEC3860079.1"/>
    </source>
</evidence>
<dbReference type="CDD" id="cd07185">
    <property type="entry name" value="OmpA_C-like"/>
    <property type="match status" value="1"/>
</dbReference>
<keyword evidence="1" id="KW-0472">Membrane</keyword>
<keyword evidence="5" id="KW-1185">Reference proteome</keyword>
<dbReference type="EMBL" id="JAYLLH010000002">
    <property type="protein sequence ID" value="MEC3860079.1"/>
    <property type="molecule type" value="Genomic_DNA"/>
</dbReference>
<dbReference type="Gene3D" id="3.40.1520.20">
    <property type="match status" value="2"/>
</dbReference>
<dbReference type="PROSITE" id="PS50914">
    <property type="entry name" value="BON"/>
    <property type="match status" value="2"/>
</dbReference>
<protein>
    <submittedName>
        <fullName evidence="4">OmpA family protein</fullName>
    </submittedName>
</protein>
<evidence type="ECO:0000259" key="3">
    <source>
        <dbReference type="PROSITE" id="PS51123"/>
    </source>
</evidence>
<gene>
    <name evidence="4" type="ORF">VK792_02170</name>
</gene>
<feature type="domain" description="BON" evidence="2">
    <location>
        <begin position="165"/>
        <end position="233"/>
    </location>
</feature>
<dbReference type="Pfam" id="PF04972">
    <property type="entry name" value="BON"/>
    <property type="match status" value="2"/>
</dbReference>
<dbReference type="InterPro" id="IPR007055">
    <property type="entry name" value="BON_dom"/>
</dbReference>
<dbReference type="Gene3D" id="3.30.1330.60">
    <property type="entry name" value="OmpA-like domain"/>
    <property type="match status" value="1"/>
</dbReference>
<dbReference type="InterPro" id="IPR050330">
    <property type="entry name" value="Bact_OuterMem_StrucFunc"/>
</dbReference>
<dbReference type="InterPro" id="IPR006665">
    <property type="entry name" value="OmpA-like"/>
</dbReference>
<dbReference type="SUPFAM" id="SSF103088">
    <property type="entry name" value="OmpA-like"/>
    <property type="match status" value="1"/>
</dbReference>
<dbReference type="PANTHER" id="PTHR30329:SF21">
    <property type="entry name" value="LIPOPROTEIN YIAD-RELATED"/>
    <property type="match status" value="1"/>
</dbReference>
<sequence>MSTHGLQVRVSGRDITVSGLADSSNERDQILTALNGIPGRRVVNDNIRILPVESPFTSFGERQSDGSVAMAGFAPSDAARRDLDGVTGARNLALASGAPVDWALIVTRANAAMAPLNEARWELSDTNLRMMGTAATSDERAQTLAVLDSLPDGVTVDTDIALVLDDAALSALIRAAAERIVAGADHGATVTVNGRDVTITGLAGSPDERDALIAALQGIGRVGTVIDDLRVLDRISPFTTSALKSDGGLSMRGHVPSELARGLVGDAAAGLDLATGAPAGWIDAVALANGALSRMIDGDWQLSDTALTLRGTVLDPAARNAVLAALGKLPDGFDLTTNLQMLDDGAPPAFDLTYTAANGAVVAGKLPFGMDAAAVARALGLTNAQGTPQTALVDNGQAGAVTAALAELGRWLPQTETAKLGWQDGVLVLDAVFGPGADVTQITAQMQDRLPGAIVKLRYANASELPPDDTLRNNAATGQDERFAGGFWLPVLEPFDPTPANCEARGNAMMQAVQINFVTGSATLDAASLDDINRITSLMRVCVVQGGLRAIVGGHTDDVGSDQANQLLSLDRAWAVRQALIARGIPGEAVEAEGYGETRPIADNATEAGRAANRRTTIEWTDVR</sequence>
<dbReference type="Proteomes" id="UP001348149">
    <property type="component" value="Unassembled WGS sequence"/>
</dbReference>
<name>A0ABU6HEK0_9RHOB</name>
<evidence type="ECO:0000259" key="2">
    <source>
        <dbReference type="PROSITE" id="PS50914"/>
    </source>
</evidence>
<dbReference type="InterPro" id="IPR036737">
    <property type="entry name" value="OmpA-like_sf"/>
</dbReference>
<dbReference type="PROSITE" id="PS51123">
    <property type="entry name" value="OMPA_2"/>
    <property type="match status" value="1"/>
</dbReference>
<evidence type="ECO:0000313" key="5">
    <source>
        <dbReference type="Proteomes" id="UP001348149"/>
    </source>
</evidence>
<dbReference type="PANTHER" id="PTHR30329">
    <property type="entry name" value="STATOR ELEMENT OF FLAGELLAR MOTOR COMPLEX"/>
    <property type="match status" value="1"/>
</dbReference>
<proteinExistence type="predicted"/>